<proteinExistence type="predicted"/>
<evidence type="ECO:0000313" key="3">
    <source>
        <dbReference type="Proteomes" id="UP000038040"/>
    </source>
</evidence>
<keyword evidence="1" id="KW-0175">Coiled coil</keyword>
<sequence length="97" mass="10817">MSKGVHEDGLTNEQRSSMEKVAKQLGVSKENLKQFENTIKEVKKQNADATFDLARDGPLKSASILAKQIGLPGFIVKTLERESLKSDIEKFAKLKEQ</sequence>
<evidence type="ECO:0000256" key="1">
    <source>
        <dbReference type="SAM" id="Coils"/>
    </source>
</evidence>
<organism evidence="3 5">
    <name type="scientific">Dracunculus medinensis</name>
    <name type="common">Guinea worm</name>
    <dbReference type="NCBI Taxonomy" id="318479"/>
    <lineage>
        <taxon>Eukaryota</taxon>
        <taxon>Metazoa</taxon>
        <taxon>Ecdysozoa</taxon>
        <taxon>Nematoda</taxon>
        <taxon>Chromadorea</taxon>
        <taxon>Rhabditida</taxon>
        <taxon>Spirurina</taxon>
        <taxon>Dracunculoidea</taxon>
        <taxon>Dracunculidae</taxon>
        <taxon>Dracunculus</taxon>
    </lineage>
</organism>
<reference evidence="5" key="1">
    <citation type="submission" date="2017-02" db="UniProtKB">
        <authorList>
            <consortium name="WormBaseParasite"/>
        </authorList>
    </citation>
    <scope>IDENTIFICATION</scope>
</reference>
<dbReference type="Proteomes" id="UP000038040">
    <property type="component" value="Unplaced"/>
</dbReference>
<dbReference type="WBParaSite" id="DME_0000021601-mRNA-1">
    <property type="protein sequence ID" value="DME_0000021601-mRNA-1"/>
    <property type="gene ID" value="DME_0000021601"/>
</dbReference>
<evidence type="ECO:0000313" key="4">
    <source>
        <dbReference type="Proteomes" id="UP000274756"/>
    </source>
</evidence>
<dbReference type="Proteomes" id="UP000274756">
    <property type="component" value="Unassembled WGS sequence"/>
</dbReference>
<evidence type="ECO:0000313" key="5">
    <source>
        <dbReference type="WBParaSite" id="DME_0000021601-mRNA-1"/>
    </source>
</evidence>
<reference evidence="2 4" key="2">
    <citation type="submission" date="2018-11" db="EMBL/GenBank/DDBJ databases">
        <authorList>
            <consortium name="Pathogen Informatics"/>
        </authorList>
    </citation>
    <scope>NUCLEOTIDE SEQUENCE [LARGE SCALE GENOMIC DNA]</scope>
</reference>
<evidence type="ECO:0000313" key="2">
    <source>
        <dbReference type="EMBL" id="VDN54603.1"/>
    </source>
</evidence>
<dbReference type="AlphaFoldDB" id="A0A0N4U0X0"/>
<keyword evidence="4" id="KW-1185">Reference proteome</keyword>
<accession>A0A0N4U0X0</accession>
<dbReference type="EMBL" id="UYYG01001150">
    <property type="protein sequence ID" value="VDN54603.1"/>
    <property type="molecule type" value="Genomic_DNA"/>
</dbReference>
<protein>
    <submittedName>
        <fullName evidence="5">DUF4332 domain-containing protein</fullName>
    </submittedName>
</protein>
<gene>
    <name evidence="2" type="ORF">DME_LOCUS4576</name>
</gene>
<name>A0A0N4U0X0_DRAME</name>
<feature type="coiled-coil region" evidence="1">
    <location>
        <begin position="25"/>
        <end position="52"/>
    </location>
</feature>